<dbReference type="Gene3D" id="1.10.357.10">
    <property type="entry name" value="Tetracycline Repressor, domain 2"/>
    <property type="match status" value="1"/>
</dbReference>
<evidence type="ECO:0000313" key="5">
    <source>
        <dbReference type="Proteomes" id="UP000655287"/>
    </source>
</evidence>
<dbReference type="Proteomes" id="UP000655287">
    <property type="component" value="Unassembled WGS sequence"/>
</dbReference>
<keyword evidence="1 2" id="KW-0238">DNA-binding</keyword>
<name>A0A919R2A7_9ACTN</name>
<dbReference type="SUPFAM" id="SSF46689">
    <property type="entry name" value="Homeodomain-like"/>
    <property type="match status" value="1"/>
</dbReference>
<evidence type="ECO:0000313" key="4">
    <source>
        <dbReference type="EMBL" id="GII78411.1"/>
    </source>
</evidence>
<comment type="caution">
    <text evidence="4">The sequence shown here is derived from an EMBL/GenBank/DDBJ whole genome shotgun (WGS) entry which is preliminary data.</text>
</comment>
<sequence length="257" mass="28661">MRAAPTGEGPAPPGPEISAREERAHRILDAAAELVERWGYDKTTVGDVARVAGVAKGTIYLHWKSRQALFGALLRRDRVRMLEEIRRGLGETPGGATPREMFHHLGLAMFRRPLVRAAVLNDTEVLGRLLRHKPTVQTTEAMRWLADSYLRVLREHHAVREDLSPAELVNTITGTIYGFFMFGPKVPEPYRLSDERLAGLLADTLHRALDSGHALSAAEAAAVSRATLAYVDHALKVARDRLRLSFDTTDLEKDYVR</sequence>
<evidence type="ECO:0000256" key="2">
    <source>
        <dbReference type="PROSITE-ProRule" id="PRU00335"/>
    </source>
</evidence>
<feature type="DNA-binding region" description="H-T-H motif" evidence="2">
    <location>
        <begin position="44"/>
        <end position="63"/>
    </location>
</feature>
<dbReference type="InterPro" id="IPR050109">
    <property type="entry name" value="HTH-type_TetR-like_transc_reg"/>
</dbReference>
<dbReference type="GO" id="GO:0003700">
    <property type="term" value="F:DNA-binding transcription factor activity"/>
    <property type="evidence" value="ECO:0007669"/>
    <property type="project" value="TreeGrafter"/>
</dbReference>
<evidence type="ECO:0000259" key="3">
    <source>
        <dbReference type="PROSITE" id="PS50977"/>
    </source>
</evidence>
<gene>
    <name evidence="4" type="ORF">Sru01_33930</name>
</gene>
<dbReference type="PANTHER" id="PTHR30055:SF229">
    <property type="entry name" value="HTH-TYPE TRANSCRIPTIONAL REPRESSOR RV1474C"/>
    <property type="match status" value="1"/>
</dbReference>
<dbReference type="PROSITE" id="PS50977">
    <property type="entry name" value="HTH_TETR_2"/>
    <property type="match status" value="1"/>
</dbReference>
<dbReference type="EMBL" id="BOOU01000048">
    <property type="protein sequence ID" value="GII78411.1"/>
    <property type="molecule type" value="Genomic_DNA"/>
</dbReference>
<dbReference type="PRINTS" id="PR00455">
    <property type="entry name" value="HTHTETR"/>
</dbReference>
<evidence type="ECO:0000256" key="1">
    <source>
        <dbReference type="ARBA" id="ARBA00023125"/>
    </source>
</evidence>
<dbReference type="RefSeq" id="WP_203985917.1">
    <property type="nucleotide sequence ID" value="NZ_BOOU01000048.1"/>
</dbReference>
<dbReference type="GO" id="GO:0000976">
    <property type="term" value="F:transcription cis-regulatory region binding"/>
    <property type="evidence" value="ECO:0007669"/>
    <property type="project" value="TreeGrafter"/>
</dbReference>
<organism evidence="4 5">
    <name type="scientific">Sphaerisporangium rufum</name>
    <dbReference type="NCBI Taxonomy" id="1381558"/>
    <lineage>
        <taxon>Bacteria</taxon>
        <taxon>Bacillati</taxon>
        <taxon>Actinomycetota</taxon>
        <taxon>Actinomycetes</taxon>
        <taxon>Streptosporangiales</taxon>
        <taxon>Streptosporangiaceae</taxon>
        <taxon>Sphaerisporangium</taxon>
    </lineage>
</organism>
<proteinExistence type="predicted"/>
<reference evidence="4" key="1">
    <citation type="submission" date="2021-01" db="EMBL/GenBank/DDBJ databases">
        <title>Whole genome shotgun sequence of Sphaerisporangium rufum NBRC 109079.</title>
        <authorList>
            <person name="Komaki H."/>
            <person name="Tamura T."/>
        </authorList>
    </citation>
    <scope>NUCLEOTIDE SEQUENCE</scope>
    <source>
        <strain evidence="4">NBRC 109079</strain>
    </source>
</reference>
<dbReference type="AlphaFoldDB" id="A0A919R2A7"/>
<dbReference type="InterPro" id="IPR009057">
    <property type="entry name" value="Homeodomain-like_sf"/>
</dbReference>
<protein>
    <submittedName>
        <fullName evidence="4">TetR family transcriptional regulator</fullName>
    </submittedName>
</protein>
<keyword evidence="5" id="KW-1185">Reference proteome</keyword>
<dbReference type="PANTHER" id="PTHR30055">
    <property type="entry name" value="HTH-TYPE TRANSCRIPTIONAL REGULATOR RUTR"/>
    <property type="match status" value="1"/>
</dbReference>
<accession>A0A919R2A7</accession>
<dbReference type="InterPro" id="IPR001647">
    <property type="entry name" value="HTH_TetR"/>
</dbReference>
<feature type="domain" description="HTH tetR-type" evidence="3">
    <location>
        <begin position="21"/>
        <end position="81"/>
    </location>
</feature>
<dbReference type="Pfam" id="PF00440">
    <property type="entry name" value="TetR_N"/>
    <property type="match status" value="1"/>
</dbReference>